<reference evidence="10" key="1">
    <citation type="submission" date="2022-01" db="EMBL/GenBank/DDBJ databases">
        <title>Genome Sequence Resource for Two Populations of Ditylenchus destructor, the Migratory Endoparasitic Phytonematode.</title>
        <authorList>
            <person name="Zhang H."/>
            <person name="Lin R."/>
            <person name="Xie B."/>
        </authorList>
    </citation>
    <scope>NUCLEOTIDE SEQUENCE</scope>
    <source>
        <strain evidence="10">BazhouSP</strain>
    </source>
</reference>
<dbReference type="Pfam" id="PF09271">
    <property type="entry name" value="LAG1-DNAbind"/>
    <property type="match status" value="1"/>
</dbReference>
<dbReference type="InterPro" id="IPR036358">
    <property type="entry name" value="BTD_sf"/>
</dbReference>
<feature type="domain" description="Beta-trefoil DNA-binding" evidence="9">
    <location>
        <begin position="814"/>
        <end position="966"/>
    </location>
</feature>
<evidence type="ECO:0000256" key="4">
    <source>
        <dbReference type="ARBA" id="ARBA00023125"/>
    </source>
</evidence>
<evidence type="ECO:0000256" key="6">
    <source>
        <dbReference type="ARBA" id="ARBA00023242"/>
    </source>
</evidence>
<dbReference type="Gene3D" id="2.60.40.10">
    <property type="entry name" value="Immunoglobulins"/>
    <property type="match status" value="1"/>
</dbReference>
<dbReference type="PANTHER" id="PTHR10665">
    <property type="entry name" value="RECOMBINING BINDING PROTEIN SUPPRESSOR OF HAIRLESS"/>
    <property type="match status" value="1"/>
</dbReference>
<evidence type="ECO:0000313" key="10">
    <source>
        <dbReference type="EMBL" id="KAI1726662.1"/>
    </source>
</evidence>
<dbReference type="InterPro" id="IPR040159">
    <property type="entry name" value="CLS_fam"/>
</dbReference>
<evidence type="ECO:0000313" key="11">
    <source>
        <dbReference type="Proteomes" id="UP001201812"/>
    </source>
</evidence>
<keyword evidence="11" id="KW-1185">Reference proteome</keyword>
<comment type="caution">
    <text evidence="10">The sequence shown here is derived from an EMBL/GenBank/DDBJ whole genome shotgun (WGS) entry which is preliminary data.</text>
</comment>
<dbReference type="EMBL" id="JAKKPZ010000002">
    <property type="protein sequence ID" value="KAI1726662.1"/>
    <property type="molecule type" value="Genomic_DNA"/>
</dbReference>
<feature type="compositionally biased region" description="Polar residues" evidence="7">
    <location>
        <begin position="487"/>
        <end position="521"/>
    </location>
</feature>
<dbReference type="InterPro" id="IPR015350">
    <property type="entry name" value="Beta-trefoil_DNA-bd_dom"/>
</dbReference>
<keyword evidence="6" id="KW-0539">Nucleus</keyword>
<dbReference type="GO" id="GO:0000978">
    <property type="term" value="F:RNA polymerase II cis-regulatory region sequence-specific DNA binding"/>
    <property type="evidence" value="ECO:0007669"/>
    <property type="project" value="InterPro"/>
</dbReference>
<gene>
    <name evidence="10" type="ORF">DdX_03387</name>
</gene>
<dbReference type="InterPro" id="IPR038007">
    <property type="entry name" value="RBP-Jkappa_IPT"/>
</dbReference>
<comment type="similarity">
    <text evidence="2">Belongs to the Su(H) family.</text>
</comment>
<dbReference type="SUPFAM" id="SSF81296">
    <property type="entry name" value="E set domains"/>
    <property type="match status" value="1"/>
</dbReference>
<keyword evidence="3" id="KW-0805">Transcription regulation</keyword>
<feature type="domain" description="RBP-J/Cbf11/Cbf12 DNA binding" evidence="8">
    <location>
        <begin position="667"/>
        <end position="810"/>
    </location>
</feature>
<dbReference type="GO" id="GO:0001228">
    <property type="term" value="F:DNA-binding transcription activator activity, RNA polymerase II-specific"/>
    <property type="evidence" value="ECO:0007669"/>
    <property type="project" value="InterPro"/>
</dbReference>
<dbReference type="GO" id="GO:0005634">
    <property type="term" value="C:nucleus"/>
    <property type="evidence" value="ECO:0007669"/>
    <property type="project" value="UniProtKB-SubCell"/>
</dbReference>
<evidence type="ECO:0000256" key="7">
    <source>
        <dbReference type="SAM" id="MobiDB-lite"/>
    </source>
</evidence>
<dbReference type="SMART" id="SM01268">
    <property type="entry name" value="BTD"/>
    <property type="match status" value="1"/>
</dbReference>
<organism evidence="10 11">
    <name type="scientific">Ditylenchus destructor</name>
    <dbReference type="NCBI Taxonomy" id="166010"/>
    <lineage>
        <taxon>Eukaryota</taxon>
        <taxon>Metazoa</taxon>
        <taxon>Ecdysozoa</taxon>
        <taxon>Nematoda</taxon>
        <taxon>Chromadorea</taxon>
        <taxon>Rhabditida</taxon>
        <taxon>Tylenchina</taxon>
        <taxon>Tylenchomorpha</taxon>
        <taxon>Sphaerularioidea</taxon>
        <taxon>Anguinidae</taxon>
        <taxon>Anguininae</taxon>
        <taxon>Ditylenchus</taxon>
    </lineage>
</organism>
<keyword evidence="4 10" id="KW-0238">DNA-binding</keyword>
<dbReference type="FunFam" id="2.60.40.1450:FF:000001">
    <property type="entry name" value="Recombining binding protein suppressor of hairless"/>
    <property type="match status" value="1"/>
</dbReference>
<feature type="region of interest" description="Disordered" evidence="7">
    <location>
        <begin position="1"/>
        <end position="27"/>
    </location>
</feature>
<protein>
    <submittedName>
        <fullName evidence="10">Beta-trefoil DNA-binding domain-containing protein</fullName>
    </submittedName>
</protein>
<evidence type="ECO:0000256" key="1">
    <source>
        <dbReference type="ARBA" id="ARBA00004123"/>
    </source>
</evidence>
<dbReference type="Pfam" id="PF20144">
    <property type="entry name" value="TIG_SUH"/>
    <property type="match status" value="1"/>
</dbReference>
<keyword evidence="5" id="KW-0804">Transcription</keyword>
<feature type="compositionally biased region" description="Low complexity" evidence="7">
    <location>
        <begin position="585"/>
        <end position="601"/>
    </location>
</feature>
<feature type="region of interest" description="Disordered" evidence="7">
    <location>
        <begin position="475"/>
        <end position="521"/>
    </location>
</feature>
<dbReference type="Pfam" id="PF09270">
    <property type="entry name" value="BTD"/>
    <property type="match status" value="1"/>
</dbReference>
<dbReference type="SMART" id="SM01267">
    <property type="entry name" value="LAG1_DNAbind"/>
    <property type="match status" value="1"/>
</dbReference>
<evidence type="ECO:0000259" key="9">
    <source>
        <dbReference type="SMART" id="SM01268"/>
    </source>
</evidence>
<dbReference type="AlphaFoldDB" id="A0AAD4RCZ2"/>
<dbReference type="InterPro" id="IPR037095">
    <property type="entry name" value="RBP-J/Cbf11_DNA-bd_sf"/>
</dbReference>
<dbReference type="SUPFAM" id="SSF49417">
    <property type="entry name" value="p53-like transcription factors"/>
    <property type="match status" value="1"/>
</dbReference>
<name>A0AAD4RCZ2_9BILA</name>
<feature type="region of interest" description="Disordered" evidence="7">
    <location>
        <begin position="581"/>
        <end position="604"/>
    </location>
</feature>
<proteinExistence type="inferred from homology"/>
<accession>A0AAD4RCZ2</accession>
<evidence type="ECO:0000256" key="3">
    <source>
        <dbReference type="ARBA" id="ARBA00023015"/>
    </source>
</evidence>
<dbReference type="InterPro" id="IPR008967">
    <property type="entry name" value="p53-like_TF_DNA-bd_sf"/>
</dbReference>
<evidence type="ECO:0000256" key="5">
    <source>
        <dbReference type="ARBA" id="ARBA00023163"/>
    </source>
</evidence>
<dbReference type="SUPFAM" id="SSF110217">
    <property type="entry name" value="DNA-binding protein LAG-1 (CSL)"/>
    <property type="match status" value="1"/>
</dbReference>
<comment type="subcellular location">
    <subcellularLocation>
        <location evidence="1">Nucleus</location>
    </subcellularLocation>
</comment>
<dbReference type="Gene3D" id="2.80.10.50">
    <property type="match status" value="1"/>
</dbReference>
<dbReference type="InterPro" id="IPR015351">
    <property type="entry name" value="RBP-J/Cbf11/Cbf12_DNA-bd"/>
</dbReference>
<evidence type="ECO:0000256" key="2">
    <source>
        <dbReference type="ARBA" id="ARBA00009704"/>
    </source>
</evidence>
<dbReference type="InterPro" id="IPR013783">
    <property type="entry name" value="Ig-like_fold"/>
</dbReference>
<evidence type="ECO:0000259" key="8">
    <source>
        <dbReference type="SMART" id="SM01267"/>
    </source>
</evidence>
<dbReference type="Proteomes" id="UP001201812">
    <property type="component" value="Unassembled WGS sequence"/>
</dbReference>
<sequence length="1128" mass="122273">MTNHSQFEADSADISMSPAGRSDSFADSLPSKEIDVEMPPTGIPSPLFSQFNLLPLSPLAMHSIMPDWTIQQQQQIYLANLLALSSAVSTVAHTGNILDYSLLNLTNPLFTQTSLLTACSTNTSPSANPTPSTFSTNSEMGNMGLFSPATMRGKLSVAALNRRVLNSIGSGGLELVTTPISCEIFPLPVPIPHSSSCVRTKEDQRRFSGTVSSCLGNTVGLDAATIMDYVGPPLGPPHHQSPSTQSGSLDPAALQVCTANVGGQSAITSAPTNLEDSKSTVQLISSSAPLNVGNPHADASAFYPPSNPFIFTQNHHSFCGDTTPAGLSNRPVSTGHADSVIPGSAPASRSNLLFSSQPPFYSPHTFSHLNEPNNAYTLAVTPMTGHAPLQENSVQSSVAAAAAAAGSLTEFIAAPVGFYDLAAAAALAVSGNTSAVTGSPPLPYAAMSNCYYYDQMSHYYQNSSYGYPSLDQQHGPYSTVPPFGPPSHQSSQRNQRWNCPSTPSAASFTKPTTKSGSLGNLTGTTQSLLDVTTKHLAATPIVPYPSFNTTGLNFHNDTLNNGIFNQSYPFIHSTQSLLDPLYGQSSTSRNSTSSRNRNSRTASQLPAHVMDCSMPDALSLSAAAASMFASTNFSSALSSAFAGEPSQPLTREKMQEYLANPSKYDCIISIFHAKVAQKSYGNEKRFFCPPPCVYLLGDGWKQRKKRVEAFYRRVRERQNAEQGDGQQPTELCALIGIGSEQDKQQLDFSNSKDYSAAKTLFISDSDKRKYFNLFVNFFYNFGLELGTFPSQRIKVISKPSKKKQSVKSTDCKYLTIASGTKVALFNRLRSQTVSTRYLHVDTETGNFHASSTKWGAFVIHLIEENGVQSDSHLREDSIVYGSIITLMDTVTNVALPQLRIRKVDKQHVILDPVGQMGEPVSQLHKCAFQMVDNELLYLCLSHDKIVQYKAIPIDAHRHQISDGASWTIISTEKAEYRFYEAMGPVRHPVTPIPIVTSMNLESGDATGMELNGFNFTSTLKVWFGCALADTSVRSNELIRCVVPPFTPMLIENTETNKFDVPILLVRETDGVIYPTDLRFSYATNSLGRVTMTAQENDLALRASLAGRQHVSSMNMGANVRFHPYPTAE</sequence>
<dbReference type="InterPro" id="IPR014756">
    <property type="entry name" value="Ig_E-set"/>
</dbReference>
<dbReference type="Gene3D" id="2.60.40.1450">
    <property type="entry name" value="LAG1, DNA binding domain"/>
    <property type="match status" value="1"/>
</dbReference>